<dbReference type="EMBL" id="SHBO01000037">
    <property type="protein sequence ID" value="RZO05765.1"/>
    <property type="molecule type" value="Genomic_DNA"/>
</dbReference>
<organism evidence="5 6">
    <name type="scientific">SAR92 clade bacterium</name>
    <dbReference type="NCBI Taxonomy" id="2315479"/>
    <lineage>
        <taxon>Bacteria</taxon>
        <taxon>Pseudomonadati</taxon>
        <taxon>Pseudomonadota</taxon>
        <taxon>Gammaproteobacteria</taxon>
        <taxon>Cellvibrionales</taxon>
        <taxon>Porticoccaceae</taxon>
        <taxon>SAR92 clade</taxon>
    </lineage>
</organism>
<comment type="similarity">
    <text evidence="1">Belongs to the strictosidine synthase family.</text>
</comment>
<evidence type="ECO:0000313" key="6">
    <source>
        <dbReference type="Proteomes" id="UP000318148"/>
    </source>
</evidence>
<dbReference type="GO" id="GO:0016787">
    <property type="term" value="F:hydrolase activity"/>
    <property type="evidence" value="ECO:0007669"/>
    <property type="project" value="TreeGrafter"/>
</dbReference>
<keyword evidence="3" id="KW-0325">Glycoprotein</keyword>
<dbReference type="InterPro" id="IPR018119">
    <property type="entry name" value="Strictosidine_synth_cons-reg"/>
</dbReference>
<dbReference type="AlphaFoldDB" id="A0A520LKW4"/>
<dbReference type="InterPro" id="IPR011042">
    <property type="entry name" value="6-blade_b-propeller_TolB-like"/>
</dbReference>
<evidence type="ECO:0000313" key="5">
    <source>
        <dbReference type="EMBL" id="RZO05765.1"/>
    </source>
</evidence>
<dbReference type="PANTHER" id="PTHR10426:SF88">
    <property type="entry name" value="ADIPOCYTE PLASMA MEMBRANE-ASSOCIATED PROTEIN HEMOMUCIN-RELATED"/>
    <property type="match status" value="1"/>
</dbReference>
<evidence type="ECO:0000256" key="2">
    <source>
        <dbReference type="ARBA" id="ARBA00022553"/>
    </source>
</evidence>
<feature type="domain" description="Strictosidine synthase conserved region" evidence="4">
    <location>
        <begin position="144"/>
        <end position="236"/>
    </location>
</feature>
<comment type="caution">
    <text evidence="5">The sequence shown here is derived from an EMBL/GenBank/DDBJ whole genome shotgun (WGS) entry which is preliminary data.</text>
</comment>
<evidence type="ECO:0000259" key="4">
    <source>
        <dbReference type="Pfam" id="PF03088"/>
    </source>
</evidence>
<dbReference type="Proteomes" id="UP000318148">
    <property type="component" value="Unassembled WGS sequence"/>
</dbReference>
<gene>
    <name evidence="5" type="ORF">EVB02_03175</name>
</gene>
<protein>
    <submittedName>
        <fullName evidence="5">SMP-30/gluconolactonase/LRE family protein</fullName>
    </submittedName>
</protein>
<keyword evidence="2" id="KW-0597">Phosphoprotein</keyword>
<dbReference type="PANTHER" id="PTHR10426">
    <property type="entry name" value="STRICTOSIDINE SYNTHASE-RELATED"/>
    <property type="match status" value="1"/>
</dbReference>
<evidence type="ECO:0000256" key="3">
    <source>
        <dbReference type="ARBA" id="ARBA00023180"/>
    </source>
</evidence>
<proteinExistence type="inferred from homology"/>
<evidence type="ECO:0000256" key="1">
    <source>
        <dbReference type="ARBA" id="ARBA00009191"/>
    </source>
</evidence>
<dbReference type="Pfam" id="PF20067">
    <property type="entry name" value="SSL_N"/>
    <property type="match status" value="1"/>
</dbReference>
<sequence>MKKTSIFFLLLLSLYMLFWPVPIDPVPWQAPYDKGLTGKFQANDSLSNLEIIMVPDLTGPEDVALSNNEIFASTREGWIIKYNQQTGAITKWVNTQGSPLGITFDKKNNLIVADAYLGLLKISPNGQISVLTKMVNGDEIRYADDVDVTKSGKIIFSDASTKFSAKFGGTYKASLLDIAEHGGHGRILVYDPSDNTTKVLMDNLNFANGVALDKESNFFLTTETGSYQIHKYWLKGDKAGSSEIIINNLPGFPDNIVRGQNGRFWVGLVSPRSKIIDALSNFPKLRKVVQRLPEFLRPSATYYSHVFALDEDGNVLITLQDPIGKYHTNTGALETDQWLYISSLQSKNLARLSKKFLNFEGKDD</sequence>
<reference evidence="5 6" key="1">
    <citation type="submission" date="2019-02" db="EMBL/GenBank/DDBJ databases">
        <title>Prokaryotic population dynamics and viral predation in marine succession experiment using metagenomics: the confinement effect.</title>
        <authorList>
            <person name="Haro-Moreno J.M."/>
            <person name="Rodriguez-Valera F."/>
            <person name="Lopez-Perez M."/>
        </authorList>
    </citation>
    <scope>NUCLEOTIDE SEQUENCE [LARGE SCALE GENOMIC DNA]</scope>
    <source>
        <strain evidence="5">MED-G169</strain>
    </source>
</reference>
<dbReference type="Pfam" id="PF03088">
    <property type="entry name" value="Str_synth"/>
    <property type="match status" value="1"/>
</dbReference>
<name>A0A520LKW4_9GAMM</name>
<accession>A0A520LKW4</accession>
<dbReference type="SUPFAM" id="SSF63829">
    <property type="entry name" value="Calcium-dependent phosphotriesterase"/>
    <property type="match status" value="1"/>
</dbReference>
<dbReference type="Gene3D" id="2.120.10.30">
    <property type="entry name" value="TolB, C-terminal domain"/>
    <property type="match status" value="1"/>
</dbReference>